<keyword evidence="13" id="KW-0966">Cell projection</keyword>
<dbReference type="InterPro" id="IPR013602">
    <property type="entry name" value="Dynein_heavy_linker"/>
</dbReference>
<dbReference type="InterPro" id="IPR043160">
    <property type="entry name" value="Dynein_C_barrel"/>
</dbReference>
<comment type="caution">
    <text evidence="17">The sequence shown here is derived from an EMBL/GenBank/DDBJ whole genome shotgun (WGS) entry which is preliminary data.</text>
</comment>
<keyword evidence="5" id="KW-0677">Repeat</keyword>
<evidence type="ECO:0000256" key="15">
    <source>
        <dbReference type="SAM" id="MobiDB-lite"/>
    </source>
</evidence>
<dbReference type="Gene3D" id="1.20.920.20">
    <property type="match status" value="1"/>
</dbReference>
<keyword evidence="7" id="KW-0067">ATP-binding</keyword>
<dbReference type="Pfam" id="PF18199">
    <property type="entry name" value="Dynein_C"/>
    <property type="match status" value="2"/>
</dbReference>
<evidence type="ECO:0000256" key="13">
    <source>
        <dbReference type="ARBA" id="ARBA00023273"/>
    </source>
</evidence>
<evidence type="ECO:0000313" key="17">
    <source>
        <dbReference type="EMBL" id="GBG28853.1"/>
    </source>
</evidence>
<dbReference type="Gene3D" id="1.20.920.30">
    <property type="match status" value="1"/>
</dbReference>
<dbReference type="InterPro" id="IPR041228">
    <property type="entry name" value="Dynein_C"/>
</dbReference>
<evidence type="ECO:0000313" key="18">
    <source>
        <dbReference type="Proteomes" id="UP000241890"/>
    </source>
</evidence>
<dbReference type="PANTHER" id="PTHR46532:SF4">
    <property type="entry name" value="AAA+ ATPASE DOMAIN-CONTAINING PROTEIN"/>
    <property type="match status" value="1"/>
</dbReference>
<dbReference type="Gene3D" id="1.10.8.720">
    <property type="entry name" value="Region D6 of dynein motor"/>
    <property type="match status" value="1"/>
</dbReference>
<dbReference type="Proteomes" id="UP000241890">
    <property type="component" value="Unassembled WGS sequence"/>
</dbReference>
<dbReference type="InterPro" id="IPR041589">
    <property type="entry name" value="DNAH3_AAA_lid_1"/>
</dbReference>
<evidence type="ECO:0000256" key="5">
    <source>
        <dbReference type="ARBA" id="ARBA00022737"/>
    </source>
</evidence>
<evidence type="ECO:0000256" key="1">
    <source>
        <dbReference type="ARBA" id="ARBA00004430"/>
    </source>
</evidence>
<dbReference type="FunCoup" id="A0A2R5GJM0">
    <property type="interactions" value="2"/>
</dbReference>
<keyword evidence="10" id="KW-0969">Cilium</keyword>
<dbReference type="InterPro" id="IPR043157">
    <property type="entry name" value="Dynein_AAA1S"/>
</dbReference>
<dbReference type="Gene3D" id="3.10.490.20">
    <property type="match status" value="1"/>
</dbReference>
<keyword evidence="12" id="KW-0206">Cytoskeleton</keyword>
<dbReference type="SUPFAM" id="SSF52540">
    <property type="entry name" value="P-loop containing nucleoside triphosphate hydrolases"/>
    <property type="match status" value="4"/>
</dbReference>
<keyword evidence="4" id="KW-0493">Microtubule</keyword>
<dbReference type="FunFam" id="3.40.50.300:FF:000044">
    <property type="entry name" value="Dynein heavy chain 5, axonemal"/>
    <property type="match status" value="1"/>
</dbReference>
<dbReference type="FunFam" id="1.10.8.710:FF:000003">
    <property type="entry name" value="Dynein axonemal heavy chain 5"/>
    <property type="match status" value="1"/>
</dbReference>
<evidence type="ECO:0000256" key="10">
    <source>
        <dbReference type="ARBA" id="ARBA00023069"/>
    </source>
</evidence>
<keyword evidence="6" id="KW-0547">Nucleotide-binding</keyword>
<evidence type="ECO:0000256" key="11">
    <source>
        <dbReference type="ARBA" id="ARBA00023175"/>
    </source>
</evidence>
<evidence type="ECO:0000256" key="6">
    <source>
        <dbReference type="ARBA" id="ARBA00022741"/>
    </source>
</evidence>
<reference evidence="17 18" key="1">
    <citation type="submission" date="2017-12" db="EMBL/GenBank/DDBJ databases">
        <title>Sequencing, de novo assembly and annotation of complete genome of a new Thraustochytrid species, strain FCC1311.</title>
        <authorList>
            <person name="Sedici K."/>
            <person name="Godart F."/>
            <person name="Aiese Cigliano R."/>
            <person name="Sanseverino W."/>
            <person name="Barakat M."/>
            <person name="Ortet P."/>
            <person name="Marechal E."/>
            <person name="Cagnac O."/>
            <person name="Amato A."/>
        </authorList>
    </citation>
    <scope>NUCLEOTIDE SEQUENCE [LARGE SCALE GENOMIC DNA]</scope>
</reference>
<dbReference type="InterPro" id="IPR041466">
    <property type="entry name" value="Dynein_AAA5_ext"/>
</dbReference>
<feature type="domain" description="AAA+ ATPase" evidence="16">
    <location>
        <begin position="2998"/>
        <end position="3165"/>
    </location>
</feature>
<dbReference type="GO" id="GO:0005858">
    <property type="term" value="C:axonemal dynein complex"/>
    <property type="evidence" value="ECO:0007669"/>
    <property type="project" value="TreeGrafter"/>
</dbReference>
<dbReference type="OrthoDB" id="185092at2759"/>
<feature type="domain" description="AAA+ ATPase" evidence="16">
    <location>
        <begin position="2550"/>
        <end position="2719"/>
    </location>
</feature>
<feature type="compositionally biased region" description="Low complexity" evidence="15">
    <location>
        <begin position="2889"/>
        <end position="2900"/>
    </location>
</feature>
<gene>
    <name evidence="17" type="ORF">FCC1311_050742</name>
</gene>
<dbReference type="InterPro" id="IPR035699">
    <property type="entry name" value="AAA_6"/>
</dbReference>
<dbReference type="InterPro" id="IPR042228">
    <property type="entry name" value="Dynein_linker_3"/>
</dbReference>
<dbReference type="Gene3D" id="6.10.140.1060">
    <property type="match status" value="1"/>
</dbReference>
<evidence type="ECO:0000256" key="3">
    <source>
        <dbReference type="ARBA" id="ARBA00022490"/>
    </source>
</evidence>
<evidence type="ECO:0000256" key="8">
    <source>
        <dbReference type="ARBA" id="ARBA00023017"/>
    </source>
</evidence>
<dbReference type="InterPro" id="IPR035706">
    <property type="entry name" value="AAA_9"/>
</dbReference>
<dbReference type="Pfam" id="PF08385">
    <property type="entry name" value="DHC_N1"/>
    <property type="match status" value="3"/>
</dbReference>
<feature type="domain" description="AAA+ ATPase" evidence="16">
    <location>
        <begin position="1922"/>
        <end position="2060"/>
    </location>
</feature>
<dbReference type="InterPro" id="IPR027417">
    <property type="entry name" value="P-loop_NTPase"/>
</dbReference>
<dbReference type="FunFam" id="1.10.8.1220:FF:000001">
    <property type="entry name" value="Dynein axonemal heavy chain 5"/>
    <property type="match status" value="1"/>
</dbReference>
<dbReference type="InterPro" id="IPR042219">
    <property type="entry name" value="AAA_lid_11_sf"/>
</dbReference>
<dbReference type="InterPro" id="IPR004273">
    <property type="entry name" value="Dynein_heavy_D6_P-loop"/>
</dbReference>
<organism evidence="17 18">
    <name type="scientific">Hondaea fermentalgiana</name>
    <dbReference type="NCBI Taxonomy" id="2315210"/>
    <lineage>
        <taxon>Eukaryota</taxon>
        <taxon>Sar</taxon>
        <taxon>Stramenopiles</taxon>
        <taxon>Bigyra</taxon>
        <taxon>Labyrinthulomycetes</taxon>
        <taxon>Thraustochytrida</taxon>
        <taxon>Thraustochytriidae</taxon>
        <taxon>Hondaea</taxon>
    </lineage>
</organism>
<dbReference type="FunFam" id="1.20.920.20:FF:000001">
    <property type="entry name" value="dynein heavy chain 2, axonemal"/>
    <property type="match status" value="1"/>
</dbReference>
<dbReference type="Gene3D" id="1.10.472.130">
    <property type="match status" value="1"/>
</dbReference>
<evidence type="ECO:0000256" key="2">
    <source>
        <dbReference type="ARBA" id="ARBA00008887"/>
    </source>
</evidence>
<keyword evidence="11" id="KW-0505">Motor protein</keyword>
<dbReference type="InterPro" id="IPR042222">
    <property type="entry name" value="Dynein_2_N"/>
</dbReference>
<dbReference type="InterPro" id="IPR041658">
    <property type="entry name" value="AAA_lid_11"/>
</dbReference>
<dbReference type="Gene3D" id="1.10.287.2620">
    <property type="match status" value="1"/>
</dbReference>
<feature type="domain" description="AAA+ ATPase" evidence="16">
    <location>
        <begin position="2210"/>
        <end position="2381"/>
    </location>
</feature>
<dbReference type="Pfam" id="PF12780">
    <property type="entry name" value="AAA_8"/>
    <property type="match status" value="1"/>
</dbReference>
<dbReference type="InterPro" id="IPR026983">
    <property type="entry name" value="DHC"/>
</dbReference>
<dbReference type="Pfam" id="PF17857">
    <property type="entry name" value="AAA_lid_1"/>
    <property type="match status" value="1"/>
</dbReference>
<keyword evidence="9 14" id="KW-0175">Coiled coil</keyword>
<name>A0A2R5GJM0_9STRA</name>
<evidence type="ECO:0000256" key="7">
    <source>
        <dbReference type="ARBA" id="ARBA00022840"/>
    </source>
</evidence>
<dbReference type="Gene3D" id="1.10.8.710">
    <property type="match status" value="1"/>
</dbReference>
<keyword evidence="3" id="KW-0963">Cytoplasm</keyword>
<dbReference type="InterPro" id="IPR003593">
    <property type="entry name" value="AAA+_ATPase"/>
</dbReference>
<dbReference type="GO" id="GO:0008569">
    <property type="term" value="F:minus-end-directed microtubule motor activity"/>
    <property type="evidence" value="ECO:0007669"/>
    <property type="project" value="InterPro"/>
</dbReference>
<comment type="similarity">
    <text evidence="2">Belongs to the dynein heavy chain family.</text>
</comment>
<protein>
    <submittedName>
        <fullName evidence="17">Dynein heavy chain 5, axonemal</fullName>
    </submittedName>
</protein>
<evidence type="ECO:0000259" key="16">
    <source>
        <dbReference type="SMART" id="SM00382"/>
    </source>
</evidence>
<feature type="region of interest" description="Disordered" evidence="15">
    <location>
        <begin position="2889"/>
        <end position="2915"/>
    </location>
</feature>
<dbReference type="GO" id="GO:0005874">
    <property type="term" value="C:microtubule"/>
    <property type="evidence" value="ECO:0007669"/>
    <property type="project" value="UniProtKB-KW"/>
</dbReference>
<dbReference type="Pfam" id="PF18198">
    <property type="entry name" value="AAA_lid_11"/>
    <property type="match status" value="1"/>
</dbReference>
<keyword evidence="8" id="KW-0243">Dynein</keyword>
<feature type="compositionally biased region" description="Gly residues" evidence="15">
    <location>
        <begin position="273"/>
        <end position="289"/>
    </location>
</feature>
<evidence type="ECO:0000256" key="12">
    <source>
        <dbReference type="ARBA" id="ARBA00023212"/>
    </source>
</evidence>
<dbReference type="Pfam" id="PF12781">
    <property type="entry name" value="AAA_9"/>
    <property type="match status" value="1"/>
</dbReference>
<dbReference type="Gene3D" id="1.20.58.1120">
    <property type="match status" value="1"/>
</dbReference>
<dbReference type="Pfam" id="PF12775">
    <property type="entry name" value="AAA_7"/>
    <property type="match status" value="1"/>
</dbReference>
<evidence type="ECO:0000256" key="14">
    <source>
        <dbReference type="SAM" id="Coils"/>
    </source>
</evidence>
<dbReference type="Pfam" id="PF17852">
    <property type="entry name" value="Dynein_AAA_lid"/>
    <property type="match status" value="1"/>
</dbReference>
<dbReference type="PANTHER" id="PTHR46532">
    <property type="entry name" value="MALE FERTILITY FACTOR KL5"/>
    <property type="match status" value="1"/>
</dbReference>
<keyword evidence="18" id="KW-1185">Reference proteome</keyword>
<feature type="region of interest" description="Disordered" evidence="15">
    <location>
        <begin position="272"/>
        <end position="293"/>
    </location>
</feature>
<dbReference type="GO" id="GO:0045505">
    <property type="term" value="F:dynein intermediate chain binding"/>
    <property type="evidence" value="ECO:0007669"/>
    <property type="project" value="InterPro"/>
</dbReference>
<dbReference type="Pfam" id="PF03028">
    <property type="entry name" value="Dynein_heavy"/>
    <property type="match status" value="1"/>
</dbReference>
<dbReference type="InterPro" id="IPR024743">
    <property type="entry name" value="Dynein_HC_stalk"/>
</dbReference>
<sequence length="4721" mass="527962">MIGKINEGFGLRDEDFVEKSLRDDETLAQINAFFAADGPDVLLFFYQDGQLFLTDGKSQGLTGLCVYFVRVRVANKPKRELAASEAGDNAISFGTLNGALLDSYESVLAKSLKPLIDAKSSWSQASGKEAREFCVGLGKFTDSVQDQLKSLTSGLELAKPQTALFETALQNTRVPPEVAVHFVDLLSNWCEKVESFLEDEDQTKRDAGEKGPISELEYWRRRTQRLMSITEQLKSKECRTVISVLQSLTKNAQQPRIMSAFTAFGQDFAPSAGGPGAAGGPSGGSGPSVGGNNVHELNMQSVVSLLKRWRQIDINITEAANEAKDNVKYLGTLEKFIEPLYSGTPQTIIDALPALMNSIKMIYTIARYYNTSERMTTLFIKISNQLIINCKRYITRATSASNGTGDAAAQEKKQAVIAAATASFSFKGPVVPATSSLAAAGQSDGDSVERIWDQDPERLLQALEACLQLNEAYQEQYHLTKDKLLAVPKGRQFDFSEIQIFGKIDLFCRRVIKLMDMFSTIHQFNSLASHNLEGMEGLIAQFNRIVHDFRSRQHDLLDFYNNKYDRDYIQFNMRITDLESQLQQFINRSFESITSIEASLTLLKRFQSILQRDTLRADLDAKLTVIFHNYGLDLSTVQELYEKHKHSPPISRNMPPVAGSIIWARHLLRRIEEPMRKFEMNASVLSTKDSKKIIKTYNKVAKTLVAFEYLWYEAWCNAVDAARAGLQATLIIRHPTLKKLFVNFDPEILQLIREAKCLSRLGIEIPNAAKMVLLQEQKFKHYHNELTYLLREYDRVVGMILPVARDMLVPHINDLDLSLRPGMISLTWTSMNIDAYKHTVQANLMRFEELIINMNDIIENRIEKNLKKVGKATLVDLPSGDGLLTLDEFVLKQETFVRLQTRFLDAKNREIEIAVRDLIEHVRNYKLQHTTTQQTVSSSAEADAASADLLDHYNRLMYQALLQATKNSLAAIKKRVCAKGSTGFLYLVRPFFEVDVQLSVPSVRLVPSLDEVQNCINKSAQSILWCSKSIWDWGQLDKDGDDRVSFFERIGKDVQIVRSVLLLTGALLGTKNHVRDYLAQFTVYDWLWKDDMEFMYKRFIDRNPSIDEFEAELSRFVSIESQIRQIPGVHNIGALSLNTNNLKLQLQSEASQWKVQYSDKVHQQASEAMENLLEYIRLTHQRVGREVNSLESLRFVMSVLKEVRERESTIEQEITPILDMYDMLDHYLPPGVVGKEEMDKKGIIRSSWRKLGDFAEEVTDQLAGIQGRFKAQLTRDVKVFSREIVSFRATYLSEGPMVAGLKPKEAVDRLRRFKSDFEVHARKQEILSAGEELFALKQTDYPDLVKTKKELALLDQLYSLYIDVVDTMEKYRNQLWTDCVKTVPAMAERVAEFEARCKRLPVKLRDWDAYKDLRHDLSDFQSVLPLLVELSKPSLKMRHWAQVTHLTGKQFNTETGKLKELWHPAMLNHRDAIEDVCHAADKELEIEDKISSIKEQWAAEHFTFAKWRQRDCLVLKGFSQVIEDLEESQLACQSMLSLRYVAPFKEEVVGILAQLSETGETLELWVKVQTLWMSLESVFTGGDIAKQMPQDAKKFAKIDKDFHKVMERAQDSLGNVLQCCSNELLKNTLPNLYTELERCQKSLEGYLEQKRSRFPRFYFVSNPVLLQILSQGSDLDAVQPFYEKIFDAVSQVSLDPANPRAITHIKNVIGDDEEAVALSTPVQASGHIEDWLLSLLTETQTTMKDHCRAAASECIDAELEDFISRHTAQFALLGLQFKWTAQMTHALTHCKGNKNIMGETSKLQLAILTKLSSMCLTDLGSAMNRKKIETLVTVQVHQRDVSADLFRMFKDRRVGSAQDFDWTKQARFYWNPDPVQGGCSISVCDMDFTYAYEYLGCKERLVITPLTDRCYVSLTQALGMNLGGAPAGPAGTGKTETVKDLGRALGTYVVVINCSDQQRHTDLAKIFKGLCRAGIWGCFDEFNRIELPVLSVVAQQILAITNAKRMQSATLTFPGDADAISIKHTVGTFITMNPGYAGRQELPENLKALFRTVAMMVPDREIIIRVKLCSVGYSKFTELANKFNTLYRCCEMQLSAQHHYDFGLRNILSVLRTAGQIKRDNQSDDEHALLMRALRDMNLSKLVALDVPLFLSLLLDLFPQQQSQQQVLQDEQNGEGGIGPALSLVLREGGLQVHPPWVRKVHQVHDTTLVRHGIIVLGPAGAGKSACLEVLAEAQTRLNGVPTKIVRMNPKAIRAQEMFGETDPASHEWVDGVFATLWAKHNDRSRRDRTWLVCDGPVDALWVENLNTVLDDNKILTLANGERISMSDNVKLVFETEDLENASPATVSRAGIIFVSDSDLDWEPVLESWIAQQQEAHRPILRDLFARWVGNCDLFAAFSRLFVSTLPRTRVSLITSTFQLMEKLIAQAKLSDSPSDAEQELERILLFSLTWTFGALVDAADRSKFDQLLRSVAGETSSEALPARANNDDSCFNYRLALPETSWEPWEEPAWKPRGGESHLSRFRRDFANLRIPTSETLRATFVLKQMHARRKPLLLVGDCGTGKSTLARMFADSMQEEDDQQSRQVFKAIKLSFSTTPRVLQDAIEGEVDKRGGKTYGPSNGQEMTIFLDDLSLPETNLWGDQPTMELVRQLVELRTLAFLDKDKRGDFKTLEDVQFMAAMTRARAGSLQATSAVAEKDKDSAVAAATADSEEAHDAQALRQVGIPRRLLRHFFVLNVSPPNQQTLSGIYLTMIRSFVACAGLQNAEWDLSKLGTMADKLVPATINLWNRARDFLLPTPSKAHYIFTLRDLSRVFQGVMRVPVDVILELGEKTIYKVWRHEVERVFADKLICETDKSRLRSIADEVANRDLGKDVASQCYYASASSGASARSNASASGNRKQSKKEVAQGGKSSAGPKELVQFVDFLRDPVIDEDDGSVVAPAPRVYEPAPSMEALQERVFEFLDLHNQESPERELDLVLFRDALSHLLRAVRVLGLPRGNLLLVGVGGSGKQSIAKLAAYIAQLELFRMNVSKSYSRANLFEDMRALYRVVGKERKSLAFLVSEPDIREESFLEIFNAYLSSGDIVSLFPKDELAVMASDMRSIAIKEQPGFIDTPENLTRYFVDSIRDKLHMILCMSPVHAKYQERVRRFPALFAESFIDWYLPWPTEALQAVADQRLADFELTCSDAVRASLVAHTGSVHALAQEQARAYNSQLQGSIHMTPKSFLSYLEQFKDMYAQRLEELTQKETQIELGLSKLVTGASDVEQLKVVLAQEEVKLRAAEEACNSMISSLEQSSMEAKKEADAVSRIKAACEAEAALITEEKNAAEEDLKAAQPFLEEAEKAANSIKPNDLNELKKLPKPGDIIKLTFDGVMILRMYKLKPVSMAKVNIGIGKEKKEIRFVGDSYTLCQKSMLADSGFLKSLFRFSAEEKDNINDETIELLMPYLDLPDFSPLVARNASKACEGLCAWVLAMAKYHSASKMVKPKLEKLGLAEAKLETALGDLADAESKLQSCKNKLEELQERFQAQMAEKQEIEDGTRQSRARMDKATALIEGLKDERTRWGQDASAFADAKKRLVGDCAVASAFLSYAGAFNQDFRNRLVQTCFVGDLVKRKVPVTLRENVTPGEDETNAKVTAGGAPGTFDLLGFLTDPVTIADFGAQGLPRDSLSVENGVLVMQSARHPLLVDPQGQALQWIRRREAAQLPAFGTTTMQHPRFRDQLESCLAQGKSLVVTGIQSEVDPVLDPVLDKEIVSRGRAHYIVIADKAVDFDVSFALFLITSAPRAGFTPELQARTTVIDFTVTEEGLEDQLLGQVIQKEQRALEDQLTEVLASVTSNTRRLHVLNEELLERLTENSGNLLDDDALVSVLAGTKRAATEVNEKLQTAAETRASILEKREQYRAVATRGTALYFGIVALSALNPMYQTALDQFIVLFRRAMDLAEKNPSIVRRVSAIIKTLTATVHHYVNLGLYKKDKLAFVLFVCLQCLLKSHIVEPAMVDVLLRGAADIDANTAPPKPISWLSQEAYLNALALAQNVPFFGSLMANIVGKESLWRRWWESDSPELGQIPDYESKLASDMTGDFFRLLLVRVLREDRAARAAQAFVAKSEMIESHGHTHPFLGPHFVTSPAESMETALEQTEPHIPVVYLLSPGGDPTEALEALCKRQKQRLTCVSMGAGQGPVALKSLSAAIALGEWVLLQNGHLDIGFMDALQAILEKVKHAVSSDSQAPSGPSVGDNGYVSHAESGAAEERLAVNPKFRLFVTTESRPDFPVGLLQQALKVTNEPPAGIKSSMMRCFTELVDQERLDRVESDVWRKMLFTTCFLHAVVQERRRIGPIGWTIPYQFTVGDLQASLSFVERHLFGASEISWHAIQYMVAEVQLGASVTDDVDRRLMATFADTYLQPASLAPGATLARSPTFTYEVPDFPEIEQYVAAVAAFPEGDDSAEVLGLHANAQVSSRAQTSQTLLDSMLQMQPKHTPAQSTDDASATGQAEMDVATRAAKILSELPTLPAPSACAAHIERLGGLSVPLNVVLSQELAFLQNVLTTVKTSLRELLAALKGHATMTPELAELHDLIFVAKVPSLWEDGWALDGVELSTQITSFADNTHVRAAPKHGVYVHGLVLEGAAWNASDLSLSAPAPKTVSTPMPVIHVSATTRDAAKRSGAEYGPFGPYEAPLYRDTARREFVAYIKLPSKEQRPSHWALRGAALVLS</sequence>
<dbReference type="FunFam" id="1.20.140.100:FF:000003">
    <property type="entry name" value="Dynein, axonemal, heavy chain 5"/>
    <property type="match status" value="1"/>
</dbReference>
<feature type="coiled-coil region" evidence="14">
    <location>
        <begin position="3494"/>
        <end position="3542"/>
    </location>
</feature>
<accession>A0A2R5GJM0</accession>
<dbReference type="EMBL" id="BEYU01000049">
    <property type="protein sequence ID" value="GBG28853.1"/>
    <property type="molecule type" value="Genomic_DNA"/>
</dbReference>
<dbReference type="Gene3D" id="3.20.180.20">
    <property type="entry name" value="Dynein heavy chain, N-terminal domain 2"/>
    <property type="match status" value="1"/>
</dbReference>
<comment type="subcellular location">
    <subcellularLocation>
        <location evidence="1">Cytoplasm</location>
        <location evidence="1">Cytoskeleton</location>
        <location evidence="1">Cilium axoneme</location>
    </subcellularLocation>
</comment>
<dbReference type="Gene3D" id="3.40.50.300">
    <property type="entry name" value="P-loop containing nucleotide triphosphate hydrolases"/>
    <property type="match status" value="6"/>
</dbReference>
<dbReference type="Pfam" id="PF12774">
    <property type="entry name" value="AAA_6"/>
    <property type="match status" value="1"/>
</dbReference>
<dbReference type="InParanoid" id="A0A2R5GJM0"/>
<proteinExistence type="inferred from homology"/>
<dbReference type="Gene3D" id="1.20.140.100">
    <property type="entry name" value="Dynein heavy chain, N-terminal domain 2"/>
    <property type="match status" value="1"/>
</dbReference>
<dbReference type="InterPro" id="IPR024317">
    <property type="entry name" value="Dynein_heavy_chain_D4_dom"/>
</dbReference>
<dbReference type="GO" id="GO:0007018">
    <property type="term" value="P:microtubule-based movement"/>
    <property type="evidence" value="ECO:0007669"/>
    <property type="project" value="InterPro"/>
</dbReference>
<dbReference type="Gene3D" id="1.10.8.1220">
    <property type="match status" value="1"/>
</dbReference>
<dbReference type="GO" id="GO:0051959">
    <property type="term" value="F:dynein light intermediate chain binding"/>
    <property type="evidence" value="ECO:0007669"/>
    <property type="project" value="InterPro"/>
</dbReference>
<dbReference type="InterPro" id="IPR013594">
    <property type="entry name" value="Dynein_heavy_tail"/>
</dbReference>
<dbReference type="GO" id="GO:0005524">
    <property type="term" value="F:ATP binding"/>
    <property type="evidence" value="ECO:0007669"/>
    <property type="project" value="UniProtKB-KW"/>
</dbReference>
<dbReference type="FunFam" id="3.40.50.300:FF:000049">
    <property type="entry name" value="Dynein, axonemal, heavy chain 5"/>
    <property type="match status" value="1"/>
</dbReference>
<evidence type="ECO:0000256" key="9">
    <source>
        <dbReference type="ARBA" id="ARBA00023054"/>
    </source>
</evidence>
<dbReference type="SMART" id="SM00382">
    <property type="entry name" value="AAA"/>
    <property type="match status" value="4"/>
</dbReference>
<dbReference type="Pfam" id="PF08393">
    <property type="entry name" value="DHC_N2"/>
    <property type="match status" value="1"/>
</dbReference>
<evidence type="ECO:0000256" key="4">
    <source>
        <dbReference type="ARBA" id="ARBA00022701"/>
    </source>
</evidence>
<dbReference type="Pfam" id="PF12777">
    <property type="entry name" value="MT"/>
    <property type="match status" value="1"/>
</dbReference>